<evidence type="ECO:0000256" key="1">
    <source>
        <dbReference type="SAM" id="MobiDB-lite"/>
    </source>
</evidence>
<name>A0ABU2GWH8_9ACTN</name>
<accession>A0ABU2GWH8</accession>
<proteinExistence type="predicted"/>
<keyword evidence="3" id="KW-1185">Reference proteome</keyword>
<feature type="region of interest" description="Disordered" evidence="1">
    <location>
        <begin position="44"/>
        <end position="65"/>
    </location>
</feature>
<dbReference type="EMBL" id="JAVLUS010000011">
    <property type="protein sequence ID" value="MDS1115079.1"/>
    <property type="molecule type" value="Genomic_DNA"/>
</dbReference>
<dbReference type="Proteomes" id="UP001265083">
    <property type="component" value="Unassembled WGS sequence"/>
</dbReference>
<evidence type="ECO:0000313" key="3">
    <source>
        <dbReference type="Proteomes" id="UP001265083"/>
    </source>
</evidence>
<organism evidence="2 3">
    <name type="scientific">Gordonia westfalica</name>
    <dbReference type="NCBI Taxonomy" id="158898"/>
    <lineage>
        <taxon>Bacteria</taxon>
        <taxon>Bacillati</taxon>
        <taxon>Actinomycetota</taxon>
        <taxon>Actinomycetes</taxon>
        <taxon>Mycobacteriales</taxon>
        <taxon>Gordoniaceae</taxon>
        <taxon>Gordonia</taxon>
    </lineage>
</organism>
<gene>
    <name evidence="2" type="ORF">RD149_15040</name>
</gene>
<protein>
    <recommendedName>
        <fullName evidence="4">Secreted protein</fullName>
    </recommendedName>
</protein>
<evidence type="ECO:0008006" key="4">
    <source>
        <dbReference type="Google" id="ProtNLM"/>
    </source>
</evidence>
<comment type="caution">
    <text evidence="2">The sequence shown here is derived from an EMBL/GenBank/DDBJ whole genome shotgun (WGS) entry which is preliminary data.</text>
</comment>
<reference evidence="2 3" key="1">
    <citation type="submission" date="2023-08" db="EMBL/GenBank/DDBJ databases">
        <title>Bioegradation of LLDPE and BLDPE plastic by marine bacteria from coast plastic debris.</title>
        <authorList>
            <person name="Rong Z."/>
        </authorList>
    </citation>
    <scope>NUCLEOTIDE SEQUENCE [LARGE SCALE GENOMIC DNA]</scope>
    <source>
        <strain evidence="2 3">Z-2</strain>
    </source>
</reference>
<sequence>MLLHPGLALIVLRLPAVTLVETLHRISPAFRRVHEKAMCRHRENRHDWQSSGRQAEFAHGKGLRR</sequence>
<dbReference type="RefSeq" id="WP_310951102.1">
    <property type="nucleotide sequence ID" value="NZ_JAVLUS010000011.1"/>
</dbReference>
<evidence type="ECO:0000313" key="2">
    <source>
        <dbReference type="EMBL" id="MDS1115079.1"/>
    </source>
</evidence>